<dbReference type="AlphaFoldDB" id="A0A067TL02"/>
<name>A0A067TL02_GALM3</name>
<accession>A0A067TL02</accession>
<protein>
    <submittedName>
        <fullName evidence="1">Uncharacterized protein</fullName>
    </submittedName>
</protein>
<sequence length="141" mass="15026">MATYRMQSVKTQYYPVTDGAKDGAILATKNGASVVPPNTTLTFSAPVKDKPVIVTIAGPDGLYITLPDGAVDGTKLTWTTTAYEWTVNPTVASDNSITYQFSPADGQNFYMFDEFGIGPVIIAKSGATIVPPQSFFSLTMA</sequence>
<dbReference type="EMBL" id="KL142373">
    <property type="protein sequence ID" value="KDR79653.1"/>
    <property type="molecule type" value="Genomic_DNA"/>
</dbReference>
<reference evidence="2" key="1">
    <citation type="journal article" date="2014" name="Proc. Natl. Acad. Sci. U.S.A.">
        <title>Extensive sampling of basidiomycete genomes demonstrates inadequacy of the white-rot/brown-rot paradigm for wood decay fungi.</title>
        <authorList>
            <person name="Riley R."/>
            <person name="Salamov A.A."/>
            <person name="Brown D.W."/>
            <person name="Nagy L.G."/>
            <person name="Floudas D."/>
            <person name="Held B.W."/>
            <person name="Levasseur A."/>
            <person name="Lombard V."/>
            <person name="Morin E."/>
            <person name="Otillar R."/>
            <person name="Lindquist E.A."/>
            <person name="Sun H."/>
            <person name="LaButti K.M."/>
            <person name="Schmutz J."/>
            <person name="Jabbour D."/>
            <person name="Luo H."/>
            <person name="Baker S.E."/>
            <person name="Pisabarro A.G."/>
            <person name="Walton J.D."/>
            <person name="Blanchette R.A."/>
            <person name="Henrissat B."/>
            <person name="Martin F."/>
            <person name="Cullen D."/>
            <person name="Hibbett D.S."/>
            <person name="Grigoriev I.V."/>
        </authorList>
    </citation>
    <scope>NUCLEOTIDE SEQUENCE [LARGE SCALE GENOMIC DNA]</scope>
    <source>
        <strain evidence="2">CBS 339.88</strain>
    </source>
</reference>
<evidence type="ECO:0000313" key="2">
    <source>
        <dbReference type="Proteomes" id="UP000027222"/>
    </source>
</evidence>
<evidence type="ECO:0000313" key="1">
    <source>
        <dbReference type="EMBL" id="KDR79653.1"/>
    </source>
</evidence>
<dbReference type="HOGENOM" id="CLU_1825434_0_0_1"/>
<gene>
    <name evidence="1" type="ORF">GALMADRAFT_208943</name>
</gene>
<proteinExistence type="predicted"/>
<dbReference type="OrthoDB" id="2824932at2759"/>
<dbReference type="Proteomes" id="UP000027222">
    <property type="component" value="Unassembled WGS sequence"/>
</dbReference>
<organism evidence="1 2">
    <name type="scientific">Galerina marginata (strain CBS 339.88)</name>
    <dbReference type="NCBI Taxonomy" id="685588"/>
    <lineage>
        <taxon>Eukaryota</taxon>
        <taxon>Fungi</taxon>
        <taxon>Dikarya</taxon>
        <taxon>Basidiomycota</taxon>
        <taxon>Agaricomycotina</taxon>
        <taxon>Agaricomycetes</taxon>
        <taxon>Agaricomycetidae</taxon>
        <taxon>Agaricales</taxon>
        <taxon>Agaricineae</taxon>
        <taxon>Strophariaceae</taxon>
        <taxon>Galerina</taxon>
    </lineage>
</organism>
<keyword evidence="2" id="KW-1185">Reference proteome</keyword>